<dbReference type="InterPro" id="IPR036396">
    <property type="entry name" value="Cyt_P450_sf"/>
</dbReference>
<comment type="caution">
    <text evidence="9">The sequence shown here is derived from an EMBL/GenBank/DDBJ whole genome shotgun (WGS) entry which is preliminary data.</text>
</comment>
<evidence type="ECO:0000256" key="4">
    <source>
        <dbReference type="ARBA" id="ARBA00023002"/>
    </source>
</evidence>
<dbReference type="InterPro" id="IPR050196">
    <property type="entry name" value="Cytochrome_P450_Monoox"/>
</dbReference>
<keyword evidence="5 7" id="KW-0408">Iron</keyword>
<dbReference type="InterPro" id="IPR001128">
    <property type="entry name" value="Cyt_P450"/>
</dbReference>
<dbReference type="InterPro" id="IPR017972">
    <property type="entry name" value="Cyt_P450_CS"/>
</dbReference>
<dbReference type="GO" id="GO:0016705">
    <property type="term" value="F:oxidoreductase activity, acting on paired donors, with incorporation or reduction of molecular oxygen"/>
    <property type="evidence" value="ECO:0007669"/>
    <property type="project" value="InterPro"/>
</dbReference>
<dbReference type="PANTHER" id="PTHR24291">
    <property type="entry name" value="CYTOCHROME P450 FAMILY 4"/>
    <property type="match status" value="1"/>
</dbReference>
<evidence type="ECO:0000256" key="6">
    <source>
        <dbReference type="ARBA" id="ARBA00023033"/>
    </source>
</evidence>
<dbReference type="AlphaFoldDB" id="A0A0V7ZYV6"/>
<gene>
    <name evidence="9" type="ORF">BC008_05060</name>
    <name evidence="10" type="ORF">BC008_05220</name>
</gene>
<dbReference type="PRINTS" id="PR00385">
    <property type="entry name" value="P450"/>
</dbReference>
<keyword evidence="3 7" id="KW-0479">Metal-binding</keyword>
<comment type="similarity">
    <text evidence="1 8">Belongs to the cytochrome P450 family.</text>
</comment>
<dbReference type="CDD" id="cd11053">
    <property type="entry name" value="CYP110-like"/>
    <property type="match status" value="1"/>
</dbReference>
<evidence type="ECO:0000313" key="10">
    <source>
        <dbReference type="EMBL" id="KST69703.1"/>
    </source>
</evidence>
<dbReference type="Proteomes" id="UP000053372">
    <property type="component" value="Unassembled WGS sequence"/>
</dbReference>
<dbReference type="Gene3D" id="1.10.630.10">
    <property type="entry name" value="Cytochrome P450"/>
    <property type="match status" value="1"/>
</dbReference>
<feature type="binding site" description="axial binding residue" evidence="7">
    <location>
        <position position="407"/>
    </location>
    <ligand>
        <name>heme</name>
        <dbReference type="ChEBI" id="CHEBI:30413"/>
    </ligand>
    <ligandPart>
        <name>Fe</name>
        <dbReference type="ChEBI" id="CHEBI:18248"/>
    </ligandPart>
</feature>
<dbReference type="InterPro" id="IPR002401">
    <property type="entry name" value="Cyt_P450_E_grp-I"/>
</dbReference>
<dbReference type="PROSITE" id="PS00086">
    <property type="entry name" value="CYTOCHROME_P450"/>
    <property type="match status" value="1"/>
</dbReference>
<keyword evidence="2 7" id="KW-0349">Heme</keyword>
<dbReference type="Pfam" id="PF00067">
    <property type="entry name" value="p450"/>
    <property type="match status" value="1"/>
</dbReference>
<dbReference type="SUPFAM" id="SSF48264">
    <property type="entry name" value="Cytochrome P450"/>
    <property type="match status" value="1"/>
</dbReference>
<dbReference type="RefSeq" id="WP_036267393.1">
    <property type="nucleotide sequence ID" value="NZ_LMTZ01000014.1"/>
</dbReference>
<dbReference type="GO" id="GO:0004497">
    <property type="term" value="F:monooxygenase activity"/>
    <property type="evidence" value="ECO:0007669"/>
    <property type="project" value="UniProtKB-KW"/>
</dbReference>
<keyword evidence="11" id="KW-1185">Reference proteome</keyword>
<name>A0A0V7ZYV6_9CYAN</name>
<evidence type="ECO:0000256" key="2">
    <source>
        <dbReference type="ARBA" id="ARBA00022617"/>
    </source>
</evidence>
<dbReference type="GO" id="GO:0005506">
    <property type="term" value="F:iron ion binding"/>
    <property type="evidence" value="ECO:0007669"/>
    <property type="project" value="InterPro"/>
</dbReference>
<accession>A0A0V7ZYV6</accession>
<comment type="cofactor">
    <cofactor evidence="7">
        <name>heme</name>
        <dbReference type="ChEBI" id="CHEBI:30413"/>
    </cofactor>
</comment>
<reference evidence="9 11" key="1">
    <citation type="journal article" date="2015" name="Genome Announc.">
        <title>Draft Genome of the Euendolithic (true boring) Cyanobacterium Mastigocoleus testarum strain BC008.</title>
        <authorList>
            <person name="Guida B.S."/>
            <person name="Garcia-Pichel F."/>
        </authorList>
    </citation>
    <scope>NUCLEOTIDE SEQUENCE [LARGE SCALE GENOMIC DNA]</scope>
    <source>
        <strain evidence="9 11">BC008</strain>
    </source>
</reference>
<organism evidence="9 11">
    <name type="scientific">Mastigocoleus testarum BC008</name>
    <dbReference type="NCBI Taxonomy" id="371196"/>
    <lineage>
        <taxon>Bacteria</taxon>
        <taxon>Bacillati</taxon>
        <taxon>Cyanobacteriota</taxon>
        <taxon>Cyanophyceae</taxon>
        <taxon>Nostocales</taxon>
        <taxon>Hapalosiphonaceae</taxon>
        <taxon>Mastigocoleus</taxon>
    </lineage>
</organism>
<evidence type="ECO:0000256" key="3">
    <source>
        <dbReference type="ARBA" id="ARBA00022723"/>
    </source>
</evidence>
<evidence type="ECO:0000256" key="7">
    <source>
        <dbReference type="PIRSR" id="PIRSR602401-1"/>
    </source>
</evidence>
<evidence type="ECO:0000256" key="1">
    <source>
        <dbReference type="ARBA" id="ARBA00010617"/>
    </source>
</evidence>
<evidence type="ECO:0000256" key="5">
    <source>
        <dbReference type="ARBA" id="ARBA00023004"/>
    </source>
</evidence>
<dbReference type="PANTHER" id="PTHR24291:SF50">
    <property type="entry name" value="BIFUNCTIONAL ALBAFLAVENONE MONOOXYGENASE_TERPENE SYNTHASE"/>
    <property type="match status" value="1"/>
</dbReference>
<dbReference type="EMBL" id="LMTZ01000014">
    <property type="protein sequence ID" value="KST69703.1"/>
    <property type="molecule type" value="Genomic_DNA"/>
</dbReference>
<protein>
    <submittedName>
        <fullName evidence="9">Cytochrome P450</fullName>
    </submittedName>
</protein>
<keyword evidence="4 8" id="KW-0560">Oxidoreductase</keyword>
<dbReference type="PRINTS" id="PR00463">
    <property type="entry name" value="EP450I"/>
</dbReference>
<evidence type="ECO:0000313" key="9">
    <source>
        <dbReference type="EMBL" id="KST69672.1"/>
    </source>
</evidence>
<sequence length="461" mass="52512">MTTTTSSSTIQNPIKSLPGPHESIWYQTIWGVTKPVSYFNTMQKRYGDIFVTPQFAGLPPQVIISNPQAIQQIFTADASMFQSGLGNQMIQPIVGDLSLLLMDGDRHLQKRKLLMPPFHGERMKAYGTTIREITREATEKLTVGEKFIARPLMQEISLNVILRTIFGLKKGKRYQQIEHALIGMLDMFDNPVNASFLFFKPLQKNLGFLTPWGRFIQKRELLDKLLYQEISERRAQKEHTGEDILSLLLSARDENGEGMTDEELRDELMTMLFAGHETTANALTWALYWIHYLPEVKEKLLQELSSIDAENIDAMEIMGLPYLNAVCSETLRIYPIAFFTLVRILQAPMELMGYEFSPGTPLAPCIYLTHHNSDIYPEPKKFKPERFLERKFSPYEYLPFGGGSRRCLGSAFAIFEMKLALVTILSKYSLKLAQKQPVKAVRRGIVFTPSGGVCLTVDSYQ</sequence>
<evidence type="ECO:0000313" key="11">
    <source>
        <dbReference type="Proteomes" id="UP000053372"/>
    </source>
</evidence>
<keyword evidence="6 8" id="KW-0503">Monooxygenase</keyword>
<dbReference type="OrthoDB" id="446280at2"/>
<evidence type="ECO:0000256" key="8">
    <source>
        <dbReference type="RuleBase" id="RU000461"/>
    </source>
</evidence>
<proteinExistence type="inferred from homology"/>
<dbReference type="EMBL" id="LMTZ01000015">
    <property type="protein sequence ID" value="KST69672.1"/>
    <property type="molecule type" value="Genomic_DNA"/>
</dbReference>
<dbReference type="GO" id="GO:0020037">
    <property type="term" value="F:heme binding"/>
    <property type="evidence" value="ECO:0007669"/>
    <property type="project" value="InterPro"/>
</dbReference>